<accession>A0A5K1K1T4</accession>
<gene>
    <name evidence="1" type="primary">Q5ANA8</name>
</gene>
<evidence type="ECO:0000313" key="1">
    <source>
        <dbReference type="EMBL" id="VWO99944.1"/>
    </source>
</evidence>
<reference evidence="1" key="1">
    <citation type="submission" date="2019-10" db="EMBL/GenBank/DDBJ databases">
        <authorList>
            <person name="Nor Muhammad N."/>
        </authorList>
    </citation>
    <scope>NUCLEOTIDE SEQUENCE</scope>
</reference>
<sequence>MYRSPYATENLVSFADDDAGALCFSKDFHDTGYSGYIQRQDSCQAFELESYGTLTMSTEDHLRRAKRARLSAARQNPGPAASPAFIPANPVVSKTPQADVNAGEYTEHRTLISATQRLTQRHESHMRDEAFKLAGEAEKVRLAIKCAYCQLAFGRDSVFKELQGMHKQTSITSH</sequence>
<dbReference type="GO" id="GO:0016787">
    <property type="term" value="F:hydrolase activity"/>
    <property type="evidence" value="ECO:0007669"/>
    <property type="project" value="UniProtKB-KW"/>
</dbReference>
<dbReference type="EMBL" id="LR728027">
    <property type="protein sequence ID" value="VWO99944.1"/>
    <property type="molecule type" value="Genomic_DNA"/>
</dbReference>
<keyword evidence="1" id="KW-0378">Hydrolase</keyword>
<proteinExistence type="predicted"/>
<protein>
    <submittedName>
        <fullName evidence="1">Metacaspase-1 (EC)</fullName>
        <ecNumber evidence="1">3.4.22.-</ecNumber>
    </submittedName>
</protein>
<dbReference type="AlphaFoldDB" id="A0A5K1K1T4"/>
<dbReference type="EC" id="3.4.22.-" evidence="1"/>
<name>A0A5K1K1T4_9APHY</name>
<organism evidence="1">
    <name type="scientific">Ganoderma boninense</name>
    <dbReference type="NCBI Taxonomy" id="34458"/>
    <lineage>
        <taxon>Eukaryota</taxon>
        <taxon>Fungi</taxon>
        <taxon>Dikarya</taxon>
        <taxon>Basidiomycota</taxon>
        <taxon>Agaricomycotina</taxon>
        <taxon>Agaricomycetes</taxon>
        <taxon>Polyporales</taxon>
        <taxon>Polyporaceae</taxon>
        <taxon>Ganoderma</taxon>
    </lineage>
</organism>